<keyword evidence="1" id="KW-0812">Transmembrane</keyword>
<evidence type="ECO:0000313" key="2">
    <source>
        <dbReference type="EMBL" id="KAG5175027.1"/>
    </source>
</evidence>
<dbReference type="SUPFAM" id="SSF54529">
    <property type="entry name" value="Mitochondrial glycoprotein MAM33-like"/>
    <property type="match status" value="1"/>
</dbReference>
<protein>
    <submittedName>
        <fullName evidence="2">Uncharacterized protein</fullName>
    </submittedName>
</protein>
<dbReference type="GO" id="GO:0005759">
    <property type="term" value="C:mitochondrial matrix"/>
    <property type="evidence" value="ECO:0007669"/>
    <property type="project" value="InterPro"/>
</dbReference>
<keyword evidence="1" id="KW-0472">Membrane</keyword>
<dbReference type="Pfam" id="PF02330">
    <property type="entry name" value="MAM33"/>
    <property type="match status" value="1"/>
</dbReference>
<dbReference type="Proteomes" id="UP000664859">
    <property type="component" value="Unassembled WGS sequence"/>
</dbReference>
<evidence type="ECO:0000256" key="1">
    <source>
        <dbReference type="SAM" id="Phobius"/>
    </source>
</evidence>
<dbReference type="Gene3D" id="3.10.280.10">
    <property type="entry name" value="Mitochondrial glycoprotein"/>
    <property type="match status" value="1"/>
</dbReference>
<name>A0A835YJJ4_9STRA</name>
<dbReference type="PANTHER" id="PTHR10826:SF1">
    <property type="entry name" value="COMPLEMENT COMPONENT 1 Q SUBCOMPONENT-BINDING PROTEIN, MITOCHONDRIAL"/>
    <property type="match status" value="1"/>
</dbReference>
<accession>A0A835YJJ4</accession>
<organism evidence="2 3">
    <name type="scientific">Tribonema minus</name>
    <dbReference type="NCBI Taxonomy" id="303371"/>
    <lineage>
        <taxon>Eukaryota</taxon>
        <taxon>Sar</taxon>
        <taxon>Stramenopiles</taxon>
        <taxon>Ochrophyta</taxon>
        <taxon>PX clade</taxon>
        <taxon>Xanthophyceae</taxon>
        <taxon>Tribonematales</taxon>
        <taxon>Tribonemataceae</taxon>
        <taxon>Tribonema</taxon>
    </lineage>
</organism>
<dbReference type="InterPro" id="IPR036561">
    <property type="entry name" value="MAM33_sf"/>
</dbReference>
<reference evidence="2" key="1">
    <citation type="submission" date="2021-02" db="EMBL/GenBank/DDBJ databases">
        <title>First Annotated Genome of the Yellow-green Alga Tribonema minus.</title>
        <authorList>
            <person name="Mahan K.M."/>
        </authorList>
    </citation>
    <scope>NUCLEOTIDE SEQUENCE</scope>
    <source>
        <strain evidence="2">UTEX B ZZ1240</strain>
    </source>
</reference>
<feature type="transmembrane region" description="Helical" evidence="1">
    <location>
        <begin position="57"/>
        <end position="80"/>
    </location>
</feature>
<proteinExistence type="predicted"/>
<dbReference type="PANTHER" id="PTHR10826">
    <property type="entry name" value="COMPLEMENT COMPONENT 1"/>
    <property type="match status" value="1"/>
</dbReference>
<comment type="caution">
    <text evidence="2">The sequence shown here is derived from an EMBL/GenBank/DDBJ whole genome shotgun (WGS) entry which is preliminary data.</text>
</comment>
<gene>
    <name evidence="2" type="ORF">JKP88DRAFT_250455</name>
</gene>
<keyword evidence="3" id="KW-1185">Reference proteome</keyword>
<dbReference type="InterPro" id="IPR003428">
    <property type="entry name" value="MAM33"/>
</dbReference>
<sequence length="307" mass="33860">MGVRSVAKQYRLGRAGGIAFACVLAGSPCVALAAPNQEPKSSEEHPEKHRDLPVCNRVLLDSVVAMGAGLVVYGMLTTYFSGRMTTVFRRVRSWNASLPKALAAQIMVRQSRVDTKVPLTRLRERGFELKELPDGKHILLEGKGMPGENVNLTFEVKTSLLLLADVSIVMTVEKGAEALGFDLTATKHEVSIAFLNVIVAPAWVRCCRYNSGSVEVELRKVALVTAPIPPAGTSELYLAVSGRENSRNYYDMDTRLRDGFEAYLRERGINKGLIKIVRTYAELKAASKEQQKDLQWIHKVQGFVVGK</sequence>
<evidence type="ECO:0000313" key="3">
    <source>
        <dbReference type="Proteomes" id="UP000664859"/>
    </source>
</evidence>
<keyword evidence="1" id="KW-1133">Transmembrane helix</keyword>
<dbReference type="EMBL" id="JAFCMP010000555">
    <property type="protein sequence ID" value="KAG5175027.1"/>
    <property type="molecule type" value="Genomic_DNA"/>
</dbReference>
<dbReference type="AlphaFoldDB" id="A0A835YJJ4"/>